<organism evidence="1 2">
    <name type="scientific">Cognatiluteimonas weifangensis</name>
    <dbReference type="NCBI Taxonomy" id="2303539"/>
    <lineage>
        <taxon>Bacteria</taxon>
        <taxon>Pseudomonadati</taxon>
        <taxon>Pseudomonadota</taxon>
        <taxon>Gammaproteobacteria</taxon>
        <taxon>Lysobacterales</taxon>
        <taxon>Lysobacteraceae</taxon>
        <taxon>Cognatiluteimonas</taxon>
    </lineage>
</organism>
<dbReference type="Pfam" id="PF19574">
    <property type="entry name" value="LolA_3"/>
    <property type="match status" value="1"/>
</dbReference>
<proteinExistence type="predicted"/>
<protein>
    <submittedName>
        <fullName evidence="1">Fatty acyl CoA synthetase</fullName>
    </submittedName>
</protein>
<keyword evidence="2" id="KW-1185">Reference proteome</keyword>
<evidence type="ECO:0000313" key="1">
    <source>
        <dbReference type="EMBL" id="RFP58964.1"/>
    </source>
</evidence>
<name>A0A372DHK7_9GAMM</name>
<gene>
    <name evidence="1" type="ORF">D0Y53_12140</name>
</gene>
<evidence type="ECO:0000313" key="2">
    <source>
        <dbReference type="Proteomes" id="UP000262917"/>
    </source>
</evidence>
<dbReference type="AlphaFoldDB" id="A0A372DHK7"/>
<comment type="caution">
    <text evidence="1">The sequence shown here is derived from an EMBL/GenBank/DDBJ whole genome shotgun (WGS) entry which is preliminary data.</text>
</comment>
<dbReference type="Proteomes" id="UP000262917">
    <property type="component" value="Unassembled WGS sequence"/>
</dbReference>
<sequence>MVATACAAAEAAPAGAHPVDADWILARLARPSPSRTGFVELRDSALLKAPLRIAGEYRRPDADTLVREVRVPYAETTTIAADRTGAGTVRIERAGQSPRVFPLARVPELVGLQASFGALLAGDRARLEQHFALASDGTRQRWTLVLTPRDATLAAKLRALVLYGRGAELRCIETRPAGAGAVQRTLLAGAARAAAGVEPTTALVALCHTAP</sequence>
<dbReference type="InterPro" id="IPR004564">
    <property type="entry name" value="OM_lipoprot_carrier_LolA-like"/>
</dbReference>
<reference evidence="1 2" key="1">
    <citation type="submission" date="2018-08" db="EMBL/GenBank/DDBJ databases">
        <title>Lysobacter weifangensis sp. nov., a new member of the family 'Xanthomonadaceae', isolated from soil in a farmland.</title>
        <authorList>
            <person name="Zhao H."/>
        </authorList>
    </citation>
    <scope>NUCLEOTIDE SEQUENCE [LARGE SCALE GENOMIC DNA]</scope>
    <source>
        <strain evidence="1 2">WF-2</strain>
    </source>
</reference>
<accession>A0A372DHK7</accession>
<dbReference type="EMBL" id="QVPD01000017">
    <property type="protein sequence ID" value="RFP58964.1"/>
    <property type="molecule type" value="Genomic_DNA"/>
</dbReference>
<dbReference type="OrthoDB" id="6165143at2"/>